<evidence type="ECO:0000256" key="1">
    <source>
        <dbReference type="ARBA" id="ARBA00004906"/>
    </source>
</evidence>
<dbReference type="Proteomes" id="UP001145742">
    <property type="component" value="Unassembled WGS sequence"/>
</dbReference>
<feature type="compositionally biased region" description="Basic and acidic residues" evidence="7">
    <location>
        <begin position="621"/>
        <end position="632"/>
    </location>
</feature>
<evidence type="ECO:0000313" key="9">
    <source>
        <dbReference type="Proteomes" id="UP001145742"/>
    </source>
</evidence>
<reference evidence="8" key="1">
    <citation type="submission" date="2019-10" db="EMBL/GenBank/DDBJ databases">
        <authorList>
            <person name="Soares A.E.R."/>
            <person name="Aleixo A."/>
            <person name="Schneider P."/>
            <person name="Miyaki C.Y."/>
            <person name="Schneider M.P."/>
            <person name="Mello C."/>
            <person name="Vasconcelos A.T.R."/>
        </authorList>
    </citation>
    <scope>NUCLEOTIDE SEQUENCE</scope>
    <source>
        <tissue evidence="8">Muscle</tissue>
    </source>
</reference>
<feature type="region of interest" description="Disordered" evidence="7">
    <location>
        <begin position="1"/>
        <end position="30"/>
    </location>
</feature>
<feature type="compositionally biased region" description="Basic and acidic residues" evidence="7">
    <location>
        <begin position="657"/>
        <end position="675"/>
    </location>
</feature>
<feature type="repeat" description="WD" evidence="6">
    <location>
        <begin position="297"/>
        <end position="331"/>
    </location>
</feature>
<dbReference type="SMART" id="SM00320">
    <property type="entry name" value="WD40"/>
    <property type="match status" value="5"/>
</dbReference>
<comment type="pathway">
    <text evidence="1">Protein modification; protein ubiquitination.</text>
</comment>
<accession>A0ABQ9CVW4</accession>
<keyword evidence="3" id="KW-0677">Repeat</keyword>
<evidence type="ECO:0000256" key="7">
    <source>
        <dbReference type="SAM" id="MobiDB-lite"/>
    </source>
</evidence>
<feature type="compositionally biased region" description="Polar residues" evidence="7">
    <location>
        <begin position="483"/>
        <end position="495"/>
    </location>
</feature>
<dbReference type="InterPro" id="IPR051865">
    <property type="entry name" value="WD-repeat_CDT2_adapter"/>
</dbReference>
<evidence type="ECO:0000256" key="2">
    <source>
        <dbReference type="ARBA" id="ARBA00022574"/>
    </source>
</evidence>
<dbReference type="InterPro" id="IPR036322">
    <property type="entry name" value="WD40_repeat_dom_sf"/>
</dbReference>
<keyword evidence="4" id="KW-0833">Ubl conjugation pathway</keyword>
<dbReference type="InterPro" id="IPR019775">
    <property type="entry name" value="WD40_repeat_CS"/>
</dbReference>
<sequence length="725" mass="79825">MERNCAIDPSQPLKPSMDGESQAPIKHNLLPRVSPEERRLEWTEAPNMEHILAVANEEGFVRLYDTEAHTTSKLIFKEWQAHSNAVFDLAWVPEEHRIVTASGDQTAKVWDVRAGELLGICKGHQCSLKSVAFSRFEKAVFCTGGRDGNIMVWDTRCNKKDGFYRQVNQISGAHNVVDKQTPSKPKKKRQNLRGLAPSVDFQQSVTVVLFQDEHTLISAGAVDSVIKVWDLRKNYAAYRQDPVPFRAICYPGTSTRKLGYSSLVLDSTGANLFANCTDDNIYMFNMTSLRTTPVAVFSGHQNSTFYIKSSTSPDDQFLVSGSSDSSAYIWKELQSEISSSTEEQEKDFYEECKRNGDQLNEHDLERFFYEFLKGSLVQLVGWRRQQIATCSDDNTVRIWRLRRLPEEEKSLSRKMNLVGWVTQKKPAEQHGAGQTASPQSTPAKAFTVGSACVSSPRPAACAPIYSGDLPLSTNTPLVALKTQTATASTPAKQTEASPSASPKVISSSKMSIKHWITRTPCSSPPEVGKKAPSPRKALAEVTQGLLEAACPPKAPHTQFEKRAKRRLDCSKEGGAGQKCLQTCSCVTELDHAAKKSKLNLCHLIPDQTACDEDCLSQADLGHDREGSSHSPKEPSFSGSCINPSGVPMPSHLFRTPPGKDTEIVDKENSSPERKNWLSALGEKLRTGRRGNQSTSSSPPSSCSPGAKTQEPVAVATSPKTTLKEF</sequence>
<dbReference type="Pfam" id="PF00400">
    <property type="entry name" value="WD40"/>
    <property type="match status" value="5"/>
</dbReference>
<comment type="similarity">
    <text evidence="5">Belongs to the WD repeat cdt2 family.</text>
</comment>
<dbReference type="PROSITE" id="PS50082">
    <property type="entry name" value="WD_REPEATS_2"/>
    <property type="match status" value="4"/>
</dbReference>
<feature type="compositionally biased region" description="Low complexity" evidence="7">
    <location>
        <begin position="496"/>
        <end position="505"/>
    </location>
</feature>
<gene>
    <name evidence="8" type="primary">DTL</name>
    <name evidence="8" type="ORF">WISP_129344</name>
</gene>
<dbReference type="InterPro" id="IPR020472">
    <property type="entry name" value="WD40_PAC1"/>
</dbReference>
<evidence type="ECO:0000313" key="8">
    <source>
        <dbReference type="EMBL" id="KAJ7407036.1"/>
    </source>
</evidence>
<name>A0ABQ9CVW4_9PASS</name>
<keyword evidence="2 6" id="KW-0853">WD repeat</keyword>
<dbReference type="EMBL" id="WHWB01034619">
    <property type="protein sequence ID" value="KAJ7407036.1"/>
    <property type="molecule type" value="Genomic_DNA"/>
</dbReference>
<dbReference type="PANTHER" id="PTHR22852:SF0">
    <property type="entry name" value="DENTICLELESS PROTEIN HOMOLOG"/>
    <property type="match status" value="1"/>
</dbReference>
<evidence type="ECO:0000256" key="6">
    <source>
        <dbReference type="PROSITE-ProRule" id="PRU00221"/>
    </source>
</evidence>
<dbReference type="PROSITE" id="PS00678">
    <property type="entry name" value="WD_REPEATS_1"/>
    <property type="match status" value="2"/>
</dbReference>
<proteinExistence type="inferred from homology"/>
<dbReference type="PROSITE" id="PS50294">
    <property type="entry name" value="WD_REPEATS_REGION"/>
    <property type="match status" value="1"/>
</dbReference>
<dbReference type="InterPro" id="IPR015943">
    <property type="entry name" value="WD40/YVTN_repeat-like_dom_sf"/>
</dbReference>
<feature type="repeat" description="WD" evidence="6">
    <location>
        <begin position="121"/>
        <end position="156"/>
    </location>
</feature>
<evidence type="ECO:0000256" key="4">
    <source>
        <dbReference type="ARBA" id="ARBA00022786"/>
    </source>
</evidence>
<dbReference type="PRINTS" id="PR00320">
    <property type="entry name" value="GPROTEINBRPT"/>
</dbReference>
<dbReference type="Gene3D" id="2.130.10.10">
    <property type="entry name" value="YVTN repeat-like/Quinoprotein amine dehydrogenase"/>
    <property type="match status" value="2"/>
</dbReference>
<feature type="repeat" description="WD" evidence="6">
    <location>
        <begin position="205"/>
        <end position="239"/>
    </location>
</feature>
<comment type="caution">
    <text evidence="8">The sequence shown here is derived from an EMBL/GenBank/DDBJ whole genome shotgun (WGS) entry which is preliminary data.</text>
</comment>
<dbReference type="InterPro" id="IPR001680">
    <property type="entry name" value="WD40_rpt"/>
</dbReference>
<feature type="compositionally biased region" description="Low complexity" evidence="7">
    <location>
        <begin position="693"/>
        <end position="704"/>
    </location>
</feature>
<keyword evidence="9" id="KW-1185">Reference proteome</keyword>
<dbReference type="SUPFAM" id="SSF50978">
    <property type="entry name" value="WD40 repeat-like"/>
    <property type="match status" value="1"/>
</dbReference>
<dbReference type="PANTHER" id="PTHR22852">
    <property type="entry name" value="LETHAL 2 DENTICLELESS PROTEIN RETINOIC ACID-REGULATED NUCLEAR MATRIX-ASSOCIATED PROTEIN"/>
    <property type="match status" value="1"/>
</dbReference>
<protein>
    <submittedName>
        <fullName evidence="8">Denticleless protein like protein</fullName>
    </submittedName>
</protein>
<feature type="region of interest" description="Disordered" evidence="7">
    <location>
        <begin position="621"/>
        <end position="725"/>
    </location>
</feature>
<feature type="region of interest" description="Disordered" evidence="7">
    <location>
        <begin position="483"/>
        <end position="505"/>
    </location>
</feature>
<evidence type="ECO:0000256" key="5">
    <source>
        <dbReference type="ARBA" id="ARBA00038344"/>
    </source>
</evidence>
<evidence type="ECO:0000256" key="3">
    <source>
        <dbReference type="ARBA" id="ARBA00022737"/>
    </source>
</evidence>
<feature type="repeat" description="WD" evidence="6">
    <location>
        <begin position="79"/>
        <end position="120"/>
    </location>
</feature>
<organism evidence="8 9">
    <name type="scientific">Willisornis vidua</name>
    <name type="common">Xingu scale-backed antbird</name>
    <dbReference type="NCBI Taxonomy" id="1566151"/>
    <lineage>
        <taxon>Eukaryota</taxon>
        <taxon>Metazoa</taxon>
        <taxon>Chordata</taxon>
        <taxon>Craniata</taxon>
        <taxon>Vertebrata</taxon>
        <taxon>Euteleostomi</taxon>
        <taxon>Archelosauria</taxon>
        <taxon>Archosauria</taxon>
        <taxon>Dinosauria</taxon>
        <taxon>Saurischia</taxon>
        <taxon>Theropoda</taxon>
        <taxon>Coelurosauria</taxon>
        <taxon>Aves</taxon>
        <taxon>Neognathae</taxon>
        <taxon>Neoaves</taxon>
        <taxon>Telluraves</taxon>
        <taxon>Australaves</taxon>
        <taxon>Passeriformes</taxon>
        <taxon>Thamnophilidae</taxon>
        <taxon>Willisornis</taxon>
    </lineage>
</organism>